<dbReference type="Pfam" id="PF07678">
    <property type="entry name" value="TED_complement"/>
    <property type="match status" value="1"/>
</dbReference>
<dbReference type="SUPFAM" id="SSF48239">
    <property type="entry name" value="Terpenoid cyclases/Protein prenyltransferases"/>
    <property type="match status" value="1"/>
</dbReference>
<keyword evidence="13" id="KW-1185">Reference proteome</keyword>
<dbReference type="FunFam" id="2.60.40.1930:FF:000001">
    <property type="entry name" value="CD109 isoform 3"/>
    <property type="match status" value="1"/>
</dbReference>
<protein>
    <recommendedName>
        <fullName evidence="8">TEP1-F</fullName>
    </recommendedName>
</protein>
<dbReference type="InterPro" id="IPR050473">
    <property type="entry name" value="A2M/Complement_sys"/>
</dbReference>
<dbReference type="SUPFAM" id="SSF50494">
    <property type="entry name" value="Trypsin-like serine proteases"/>
    <property type="match status" value="1"/>
</dbReference>
<dbReference type="GO" id="GO:0005615">
    <property type="term" value="C:extracellular space"/>
    <property type="evidence" value="ECO:0007669"/>
    <property type="project" value="InterPro"/>
</dbReference>
<dbReference type="InterPro" id="IPR018114">
    <property type="entry name" value="TRYPSIN_HIS"/>
</dbReference>
<comment type="subunit">
    <text evidence="7">Heterodimer of a TEP1-N chain and an TEP1-C chain non-covalently linked. Forms a complex composed of TEP1-N and TEP1-C heterodimer, LRIM1 and APL1C; the interaction stabilizes TEP1-N and TEP1-C heterodimer, prevents its binding to tissues while circulating in the hemolymph and protects the thioester bond from hydrolysis. Mature TEP1 and to a lesser extent full-length TEP1 interact with SPCLIP1; the interaction is induced by microbial infection.</text>
</comment>
<feature type="signal peptide" evidence="10">
    <location>
        <begin position="1"/>
        <end position="24"/>
    </location>
</feature>
<evidence type="ECO:0000256" key="5">
    <source>
        <dbReference type="ARBA" id="ARBA00024195"/>
    </source>
</evidence>
<evidence type="ECO:0000313" key="13">
    <source>
        <dbReference type="Proteomes" id="UP001153620"/>
    </source>
</evidence>
<keyword evidence="2" id="KW-0391">Immunity</keyword>
<name>A0A9N9S6C5_9DIPT</name>
<dbReference type="PANTHER" id="PTHR11412">
    <property type="entry name" value="MACROGLOBULIN / COMPLEMENT"/>
    <property type="match status" value="1"/>
</dbReference>
<dbReference type="InterPro" id="IPR002890">
    <property type="entry name" value="MG2"/>
</dbReference>
<reference evidence="12" key="2">
    <citation type="submission" date="2022-10" db="EMBL/GenBank/DDBJ databases">
        <authorList>
            <consortium name="ENA_rothamsted_submissions"/>
            <consortium name="culmorum"/>
            <person name="King R."/>
        </authorList>
    </citation>
    <scope>NUCLEOTIDE SEQUENCE</scope>
</reference>
<dbReference type="GO" id="GO:0002376">
    <property type="term" value="P:immune system process"/>
    <property type="evidence" value="ECO:0007669"/>
    <property type="project" value="UniProtKB-KW"/>
</dbReference>
<keyword evidence="4" id="KW-0325">Glycoprotein</keyword>
<feature type="chain" id="PRO_5040158086" description="TEP1-F" evidence="10">
    <location>
        <begin position="25"/>
        <end position="1448"/>
    </location>
</feature>
<dbReference type="InterPro" id="IPR008930">
    <property type="entry name" value="Terpenoid_cyclase/PrenylTrfase"/>
</dbReference>
<dbReference type="GO" id="GO:0004866">
    <property type="term" value="F:endopeptidase inhibitor activity"/>
    <property type="evidence" value="ECO:0007669"/>
    <property type="project" value="InterPro"/>
</dbReference>
<dbReference type="EMBL" id="OU895880">
    <property type="protein sequence ID" value="CAG9810146.1"/>
    <property type="molecule type" value="Genomic_DNA"/>
</dbReference>
<organism evidence="12 13">
    <name type="scientific">Chironomus riparius</name>
    <dbReference type="NCBI Taxonomy" id="315576"/>
    <lineage>
        <taxon>Eukaryota</taxon>
        <taxon>Metazoa</taxon>
        <taxon>Ecdysozoa</taxon>
        <taxon>Arthropoda</taxon>
        <taxon>Hexapoda</taxon>
        <taxon>Insecta</taxon>
        <taxon>Pterygota</taxon>
        <taxon>Neoptera</taxon>
        <taxon>Endopterygota</taxon>
        <taxon>Diptera</taxon>
        <taxon>Nematocera</taxon>
        <taxon>Chironomoidea</taxon>
        <taxon>Chironomidae</taxon>
        <taxon>Chironominae</taxon>
        <taxon>Chironomus</taxon>
    </lineage>
</organism>
<proteinExistence type="inferred from homology"/>
<evidence type="ECO:0000256" key="9">
    <source>
        <dbReference type="SAM" id="MobiDB-lite"/>
    </source>
</evidence>
<dbReference type="GO" id="GO:0006508">
    <property type="term" value="P:proteolysis"/>
    <property type="evidence" value="ECO:0007669"/>
    <property type="project" value="InterPro"/>
</dbReference>
<feature type="domain" description="Peptidase S1" evidence="11">
    <location>
        <begin position="1224"/>
        <end position="1393"/>
    </location>
</feature>
<dbReference type="Pfam" id="PF00207">
    <property type="entry name" value="A2M"/>
    <property type="match status" value="1"/>
</dbReference>
<dbReference type="SMART" id="SM01360">
    <property type="entry name" value="A2M"/>
    <property type="match status" value="1"/>
</dbReference>
<feature type="region of interest" description="Disordered" evidence="9">
    <location>
        <begin position="1424"/>
        <end position="1448"/>
    </location>
</feature>
<dbReference type="GO" id="GO:0004252">
    <property type="term" value="F:serine-type endopeptidase activity"/>
    <property type="evidence" value="ECO:0007669"/>
    <property type="project" value="InterPro"/>
</dbReference>
<dbReference type="InterPro" id="IPR043504">
    <property type="entry name" value="Peptidase_S1_PA_chymotrypsin"/>
</dbReference>
<keyword evidence="3" id="KW-0882">Thioester bond</keyword>
<dbReference type="InterPro" id="IPR011626">
    <property type="entry name" value="Alpha-macroglobulin_TED"/>
</dbReference>
<keyword evidence="1 10" id="KW-0732">Signal</keyword>
<dbReference type="PROSITE" id="PS00134">
    <property type="entry name" value="TRYPSIN_HIS"/>
    <property type="match status" value="1"/>
</dbReference>
<evidence type="ECO:0000256" key="10">
    <source>
        <dbReference type="SAM" id="SignalP"/>
    </source>
</evidence>
<evidence type="ECO:0000256" key="4">
    <source>
        <dbReference type="ARBA" id="ARBA00023180"/>
    </source>
</evidence>
<dbReference type="OrthoDB" id="9998011at2759"/>
<dbReference type="InterPro" id="IPR041555">
    <property type="entry name" value="MG3"/>
</dbReference>
<evidence type="ECO:0000256" key="6">
    <source>
        <dbReference type="ARBA" id="ARBA00057615"/>
    </source>
</evidence>
<evidence type="ECO:0000259" key="11">
    <source>
        <dbReference type="PROSITE" id="PS50240"/>
    </source>
</evidence>
<dbReference type="Gene3D" id="2.40.10.10">
    <property type="entry name" value="Trypsin-like serine proteases"/>
    <property type="match status" value="1"/>
</dbReference>
<gene>
    <name evidence="12" type="ORF">CHIRRI_LOCUS12963</name>
</gene>
<dbReference type="Pfam" id="PF00089">
    <property type="entry name" value="Trypsin"/>
    <property type="match status" value="1"/>
</dbReference>
<comment type="similarity">
    <text evidence="5">Belongs to the peptidase S1 family. CLIP subfamily.</text>
</comment>
<sequence>MNKVFLIALLIAVQSSVNINCIQSKFVTLWTPKFVKENETLYVYYTTKEAIDDEIDINILFQKSGITHTLNEGKLFNEIKFTDTSTVNNKNNWKVNVTLAQNRPNGIKMCMLKIMNIKTERTSRNIFIQLDKPVYKPGDLVRFRVIVLDNNLKLYHANNIDVNIIDALGNKLKVTDDLSGRERAVIVEKFQLADETVLGDWKVEVIVEKQKATTKTFAVQKYVLPPFEVVIRTSEKHYHKDYDIRIFFHGRYSFEEYVKGTFKIIITKKTKDSSEQVYTKDVWSDGKMESLTWKVRDFPVTVEYLEYEVTAVLREPVSGIESNSTTTFYVHNEQKYIIKVGHPDKFQPNLPFRIKVFAYNWEGYPVEDSTENPDIQVSFTTKNGIFPSIYGNPKLINGVATYEIRTDESHMKFNIEVNFINSKVYRASIDRGYQNVSIDGLVVSHSPESPKIGDSVEIFVKSDSSINNLFVIYTTQKGNVAKEYISCGGGNICKFKSKIDESKVPSFTVSVHQIETNPFKNVSMKFKSISNSEVYILAFDKRLSYLGKGNDVTSEDIRKSYEDYNGENNYLVIDLNINNDWHPCSEKELEFINKGRLSAAQHSNTGDTAVLIDDDFNDMDIDPKADDANDDKSNIDRVRQEFPETWIFESFKIDGGIEKKMKMRVPDAITTWMISAFAVNSETAIAVATPKELTVKMNFFIKINLPYSIRYKEILQVDVLVYNYVEKSKKLTVDVKLENLDKKHPKTGATIKEFEFIDQNSCTQSKKDSETRSNIEVQERTVKKVSFFVRSNPDDNENVIKRKIILQVRATAKDSNNKVYKDAVKKGLLVEQVGVLSFFPEGCAQQRTDRFKALLEYYRYLLMKKLDRSVALNHLNNYHGLVTAAGTISTNGYWKYRRTTGYTAYFTEAFISAIEINAYNLNQTFIEQELDHLVGLQQFNGEFRNTINEFLFPSFDRTRTVTANYFDTAYAMIPLLKYKKELSIRGINMKQSYQNALNEAFKFLDKQPTLTVENDGLSMGAYAYALNNDVLKVEAIFDAIKKATIIYPGNKVCYKVKMSATSCDFQHTVYVALAYIAMNDITSAEPIISYILEYHYQNKYYSNTFQYAIATEAIAKVAGVMKNLNTNLKVTLSNEHSYKEHFTVTNAQSSKYQDISLPEYTRTIEVNVSGDGYCAVSKIFEIRDTTARTIPFFKVSVEPIQSQNSVHICALYNPSLDQDKPLDVLTNVIYEVETPSAIEFATQSESPWAALIMLPKNARCGGALIYDQFVITAAHCFDEIDFTDDAQWNEISVVLGEWIISTEPDCLVDEVYDYEGDLIKSCEFTAKAYPEQILIHDEYDVNLGNKKFKTDIAIIKLKWKPRKSVLIKNVELPKKAECEKNSEGENIKFTGFAAFTKVACFIEWIDSKILELTLATSSRKPKPITIKTETNDASDENSNENNVTVRDD</sequence>
<dbReference type="InterPro" id="IPR009003">
    <property type="entry name" value="Peptidase_S1_PA"/>
</dbReference>
<dbReference type="InterPro" id="IPR001599">
    <property type="entry name" value="Macroglobln_a2"/>
</dbReference>
<dbReference type="Pfam" id="PF01835">
    <property type="entry name" value="MG2"/>
    <property type="match status" value="1"/>
</dbReference>
<dbReference type="Proteomes" id="UP001153620">
    <property type="component" value="Chromosome 4"/>
</dbReference>
<accession>A0A9N9S6C5</accession>
<evidence type="ECO:0000256" key="1">
    <source>
        <dbReference type="ARBA" id="ARBA00022729"/>
    </source>
</evidence>
<evidence type="ECO:0000313" key="12">
    <source>
        <dbReference type="EMBL" id="CAG9810146.1"/>
    </source>
</evidence>
<dbReference type="Pfam" id="PF17791">
    <property type="entry name" value="MG3"/>
    <property type="match status" value="1"/>
</dbReference>
<dbReference type="Gene3D" id="2.60.40.10">
    <property type="entry name" value="Immunoglobulins"/>
    <property type="match status" value="1"/>
</dbReference>
<reference evidence="12" key="1">
    <citation type="submission" date="2022-01" db="EMBL/GenBank/DDBJ databases">
        <authorList>
            <person name="King R."/>
        </authorList>
    </citation>
    <scope>NUCLEOTIDE SEQUENCE</scope>
</reference>
<dbReference type="Gene3D" id="2.60.40.1930">
    <property type="match status" value="1"/>
</dbReference>
<dbReference type="Gene3D" id="2.20.130.20">
    <property type="match status" value="1"/>
</dbReference>
<evidence type="ECO:0000256" key="2">
    <source>
        <dbReference type="ARBA" id="ARBA00022859"/>
    </source>
</evidence>
<dbReference type="PROSITE" id="PS50240">
    <property type="entry name" value="TRYPSIN_DOM"/>
    <property type="match status" value="1"/>
</dbReference>
<comment type="function">
    <text evidence="6">Binds covalently through a thioester bond to the pathogen surface resulting in pathogen clearance.</text>
</comment>
<dbReference type="Gene3D" id="1.50.10.20">
    <property type="match status" value="1"/>
</dbReference>
<evidence type="ECO:0000256" key="3">
    <source>
        <dbReference type="ARBA" id="ARBA00022966"/>
    </source>
</evidence>
<dbReference type="InterPro" id="IPR013783">
    <property type="entry name" value="Ig-like_fold"/>
</dbReference>
<dbReference type="PANTHER" id="PTHR11412:SF136">
    <property type="entry name" value="CD109 ANTIGEN"/>
    <property type="match status" value="1"/>
</dbReference>
<dbReference type="InterPro" id="IPR001254">
    <property type="entry name" value="Trypsin_dom"/>
</dbReference>
<evidence type="ECO:0000256" key="8">
    <source>
        <dbReference type="ARBA" id="ARBA00078071"/>
    </source>
</evidence>
<evidence type="ECO:0000256" key="7">
    <source>
        <dbReference type="ARBA" id="ARBA00063781"/>
    </source>
</evidence>